<keyword evidence="2" id="KW-0472">Membrane</keyword>
<keyword evidence="4" id="KW-1185">Reference proteome</keyword>
<feature type="compositionally biased region" description="Basic and acidic residues" evidence="1">
    <location>
        <begin position="61"/>
        <end position="70"/>
    </location>
</feature>
<dbReference type="Proteomes" id="UP000334990">
    <property type="component" value="Unassembled WGS sequence"/>
</dbReference>
<feature type="region of interest" description="Disordered" evidence="1">
    <location>
        <begin position="61"/>
        <end position="95"/>
    </location>
</feature>
<keyword evidence="2" id="KW-1133">Transmembrane helix</keyword>
<protein>
    <submittedName>
        <fullName evidence="3">Uncharacterized protein</fullName>
    </submittedName>
</protein>
<organism evidence="3 4">
    <name type="scientific">Acrocarpospora corrugata</name>
    <dbReference type="NCBI Taxonomy" id="35763"/>
    <lineage>
        <taxon>Bacteria</taxon>
        <taxon>Bacillati</taxon>
        <taxon>Actinomycetota</taxon>
        <taxon>Actinomycetes</taxon>
        <taxon>Streptosporangiales</taxon>
        <taxon>Streptosporangiaceae</taxon>
        <taxon>Acrocarpospora</taxon>
    </lineage>
</organism>
<keyword evidence="2" id="KW-0812">Transmembrane</keyword>
<sequence>MTWLPLIIALILAIAVAVGYVVVVIGMRREDNRRHLPASAPGLSAGLARWVTGCHVRDDRLTREPSERAPARAYATPLPPVPGVGSSPVRHCAER</sequence>
<accession>A0A5M3W8F0</accession>
<feature type="transmembrane region" description="Helical" evidence="2">
    <location>
        <begin position="6"/>
        <end position="27"/>
    </location>
</feature>
<dbReference type="EMBL" id="BLAD01000094">
    <property type="protein sequence ID" value="GES05134.1"/>
    <property type="molecule type" value="Genomic_DNA"/>
</dbReference>
<evidence type="ECO:0000313" key="4">
    <source>
        <dbReference type="Proteomes" id="UP000334990"/>
    </source>
</evidence>
<gene>
    <name evidence="3" type="ORF">Acor_72020</name>
</gene>
<reference evidence="3 4" key="1">
    <citation type="submission" date="2019-10" db="EMBL/GenBank/DDBJ databases">
        <title>Whole genome shotgun sequence of Acrocarpospora corrugata NBRC 13972.</title>
        <authorList>
            <person name="Ichikawa N."/>
            <person name="Kimura A."/>
            <person name="Kitahashi Y."/>
            <person name="Komaki H."/>
            <person name="Oguchi A."/>
        </authorList>
    </citation>
    <scope>NUCLEOTIDE SEQUENCE [LARGE SCALE GENOMIC DNA]</scope>
    <source>
        <strain evidence="3 4">NBRC 13972</strain>
    </source>
</reference>
<evidence type="ECO:0000313" key="3">
    <source>
        <dbReference type="EMBL" id="GES05134.1"/>
    </source>
</evidence>
<name>A0A5M3W8F0_9ACTN</name>
<dbReference type="AlphaFoldDB" id="A0A5M3W8F0"/>
<evidence type="ECO:0000256" key="2">
    <source>
        <dbReference type="SAM" id="Phobius"/>
    </source>
</evidence>
<comment type="caution">
    <text evidence="3">The sequence shown here is derived from an EMBL/GenBank/DDBJ whole genome shotgun (WGS) entry which is preliminary data.</text>
</comment>
<proteinExistence type="predicted"/>
<evidence type="ECO:0000256" key="1">
    <source>
        <dbReference type="SAM" id="MobiDB-lite"/>
    </source>
</evidence>